<evidence type="ECO:0000313" key="3">
    <source>
        <dbReference type="EMBL" id="PWY87852.1"/>
    </source>
</evidence>
<feature type="chain" id="PRO_5016430783" evidence="2">
    <location>
        <begin position="27"/>
        <end position="131"/>
    </location>
</feature>
<keyword evidence="4" id="KW-1185">Reference proteome</keyword>
<dbReference type="Proteomes" id="UP000246702">
    <property type="component" value="Unassembled WGS sequence"/>
</dbReference>
<sequence length="131" mass="14743">MHKRYGRVPVLCTIRILLVFLMTGSCSNIHGYVECLSYLIDVWEIVILVIILYTDLSTSWALRQYCSMLTCSAMIHGTLDESKIRYGSEREIGHGDDGSLVDLTRYGGQGYPIQWHPSLSYSSPAPRVGLI</sequence>
<gene>
    <name evidence="3" type="ORF">BO94DRAFT_56269</name>
</gene>
<accession>A0A317WRD6</accession>
<dbReference type="AlphaFoldDB" id="A0A317WRD6"/>
<name>A0A317WRD6_9EURO</name>
<dbReference type="PROSITE" id="PS51257">
    <property type="entry name" value="PROKAR_LIPOPROTEIN"/>
    <property type="match status" value="1"/>
</dbReference>
<organism evidence="3 4">
    <name type="scientific">Aspergillus sclerotioniger CBS 115572</name>
    <dbReference type="NCBI Taxonomy" id="1450535"/>
    <lineage>
        <taxon>Eukaryota</taxon>
        <taxon>Fungi</taxon>
        <taxon>Dikarya</taxon>
        <taxon>Ascomycota</taxon>
        <taxon>Pezizomycotina</taxon>
        <taxon>Eurotiomycetes</taxon>
        <taxon>Eurotiomycetidae</taxon>
        <taxon>Eurotiales</taxon>
        <taxon>Aspergillaceae</taxon>
        <taxon>Aspergillus</taxon>
        <taxon>Aspergillus subgen. Circumdati</taxon>
    </lineage>
</organism>
<comment type="caution">
    <text evidence="3">The sequence shown here is derived from an EMBL/GenBank/DDBJ whole genome shotgun (WGS) entry which is preliminary data.</text>
</comment>
<keyword evidence="1" id="KW-0812">Transmembrane</keyword>
<dbReference type="RefSeq" id="XP_025467635.1">
    <property type="nucleotide sequence ID" value="XM_025614309.1"/>
</dbReference>
<dbReference type="GeneID" id="37116452"/>
<keyword evidence="1" id="KW-0472">Membrane</keyword>
<keyword evidence="2" id="KW-0732">Signal</keyword>
<dbReference type="EMBL" id="MSFK01000013">
    <property type="protein sequence ID" value="PWY87852.1"/>
    <property type="molecule type" value="Genomic_DNA"/>
</dbReference>
<feature type="signal peptide" evidence="2">
    <location>
        <begin position="1"/>
        <end position="26"/>
    </location>
</feature>
<evidence type="ECO:0000313" key="4">
    <source>
        <dbReference type="Proteomes" id="UP000246702"/>
    </source>
</evidence>
<proteinExistence type="predicted"/>
<feature type="transmembrane region" description="Helical" evidence="1">
    <location>
        <begin position="36"/>
        <end position="54"/>
    </location>
</feature>
<reference evidence="3 4" key="1">
    <citation type="submission" date="2016-12" db="EMBL/GenBank/DDBJ databases">
        <title>The genomes of Aspergillus section Nigri reveals drivers in fungal speciation.</title>
        <authorList>
            <consortium name="DOE Joint Genome Institute"/>
            <person name="Vesth T.C."/>
            <person name="Nybo J."/>
            <person name="Theobald S."/>
            <person name="Brandl J."/>
            <person name="Frisvad J.C."/>
            <person name="Nielsen K.F."/>
            <person name="Lyhne E.K."/>
            <person name="Kogle M.E."/>
            <person name="Kuo A."/>
            <person name="Riley R."/>
            <person name="Clum A."/>
            <person name="Nolan M."/>
            <person name="Lipzen A."/>
            <person name="Salamov A."/>
            <person name="Henrissat B."/>
            <person name="Wiebenga A."/>
            <person name="De Vries R.P."/>
            <person name="Grigoriev I.V."/>
            <person name="Mortensen U.H."/>
            <person name="Andersen M.R."/>
            <person name="Baker S.E."/>
        </authorList>
    </citation>
    <scope>NUCLEOTIDE SEQUENCE [LARGE SCALE GENOMIC DNA]</scope>
    <source>
        <strain evidence="3 4">CBS 115572</strain>
    </source>
</reference>
<protein>
    <submittedName>
        <fullName evidence="3">Uncharacterized protein</fullName>
    </submittedName>
</protein>
<evidence type="ECO:0000256" key="2">
    <source>
        <dbReference type="SAM" id="SignalP"/>
    </source>
</evidence>
<keyword evidence="1" id="KW-1133">Transmembrane helix</keyword>
<evidence type="ECO:0000256" key="1">
    <source>
        <dbReference type="SAM" id="Phobius"/>
    </source>
</evidence>